<dbReference type="EMBL" id="ADLV01000015">
    <property type="protein sequence ID" value="EGK02595.1"/>
    <property type="molecule type" value="Genomic_DNA"/>
</dbReference>
<dbReference type="AlphaFoldDB" id="F5IVE5"/>
<evidence type="ECO:0000313" key="1">
    <source>
        <dbReference type="EMBL" id="EGK02595.1"/>
    </source>
</evidence>
<keyword evidence="2" id="KW-1185">Reference proteome</keyword>
<evidence type="ECO:0000313" key="2">
    <source>
        <dbReference type="Proteomes" id="UP000004913"/>
    </source>
</evidence>
<gene>
    <name evidence="1" type="ORF">HMPREF9455_00845</name>
</gene>
<reference evidence="1 2" key="1">
    <citation type="submission" date="2011-04" db="EMBL/GenBank/DDBJ databases">
        <title>The Genome Sequence of Dysgonomonas gadei ATCC BAA-286.</title>
        <authorList>
            <consortium name="The Broad Institute Genome Sequencing Platform"/>
            <person name="Earl A."/>
            <person name="Ward D."/>
            <person name="Feldgarden M."/>
            <person name="Gevers D."/>
            <person name="Pudlo N."/>
            <person name="Martens E."/>
            <person name="Allen-Vercoe E."/>
            <person name="Young S.K."/>
            <person name="Zeng Q."/>
            <person name="Gargeya S."/>
            <person name="Fitzgerald M."/>
            <person name="Haas B."/>
            <person name="Abouelleil A."/>
            <person name="Alvarado L."/>
            <person name="Arachchi H.M."/>
            <person name="Berlin A."/>
            <person name="Brown A."/>
            <person name="Chapman S.B."/>
            <person name="Chen Z."/>
            <person name="Dunbar C."/>
            <person name="Freedman E."/>
            <person name="Gearin G."/>
            <person name="Gellesch M."/>
            <person name="Goldberg J."/>
            <person name="Griggs A."/>
            <person name="Gujja S."/>
            <person name="Heiman D."/>
            <person name="Howarth C."/>
            <person name="Larson L."/>
            <person name="Lui A."/>
            <person name="MacDonald P.J.P."/>
            <person name="Mehta T."/>
            <person name="Montmayeur A."/>
            <person name="Murphy C."/>
            <person name="Neiman D."/>
            <person name="Pearson M."/>
            <person name="Priest M."/>
            <person name="Roberts A."/>
            <person name="Saif S."/>
            <person name="Shea T."/>
            <person name="Shenoy N."/>
            <person name="Sisk P."/>
            <person name="Stolte C."/>
            <person name="Sykes S."/>
            <person name="Yandava C."/>
            <person name="Wortman J."/>
            <person name="Nusbaum C."/>
            <person name="Birren B."/>
        </authorList>
    </citation>
    <scope>NUCLEOTIDE SEQUENCE [LARGE SCALE GENOMIC DNA]</scope>
    <source>
        <strain evidence="1 2">ATCC BAA-286</strain>
    </source>
</reference>
<dbReference type="HOGENOM" id="CLU_2492896_0_0_10"/>
<accession>F5IVE5</accession>
<dbReference type="RefSeq" id="WP_006798360.1">
    <property type="nucleotide sequence ID" value="NZ_GL891980.1"/>
</dbReference>
<protein>
    <submittedName>
        <fullName evidence="1">Uncharacterized protein</fullName>
    </submittedName>
</protein>
<name>F5IVE5_9BACT</name>
<organism evidence="1 2">
    <name type="scientific">Dysgonomonas gadei ATCC BAA-286</name>
    <dbReference type="NCBI Taxonomy" id="742766"/>
    <lineage>
        <taxon>Bacteria</taxon>
        <taxon>Pseudomonadati</taxon>
        <taxon>Bacteroidota</taxon>
        <taxon>Bacteroidia</taxon>
        <taxon>Bacteroidales</taxon>
        <taxon>Dysgonomonadaceae</taxon>
        <taxon>Dysgonomonas</taxon>
    </lineage>
</organism>
<comment type="caution">
    <text evidence="1">The sequence shown here is derived from an EMBL/GenBank/DDBJ whole genome shotgun (WGS) entry which is preliminary data.</text>
</comment>
<proteinExistence type="predicted"/>
<sequence>MKKNRKVTANSVAINFRNYGEITIPKGILVTNETAMGIDDKYNFVDEFDWIDTNYPQIARLLKMDAQNYGINIPKEHIVMQEDEII</sequence>
<dbReference type="STRING" id="742766.HMPREF9455_00845"/>
<dbReference type="OrthoDB" id="997273at2"/>
<dbReference type="Proteomes" id="UP000004913">
    <property type="component" value="Unassembled WGS sequence"/>
</dbReference>